<dbReference type="SMART" id="SM00116">
    <property type="entry name" value="CBS"/>
    <property type="match status" value="2"/>
</dbReference>
<dbReference type="PROSITE" id="PS51371">
    <property type="entry name" value="CBS"/>
    <property type="match status" value="2"/>
</dbReference>
<keyword evidence="2" id="KW-0129">CBS domain</keyword>
<feature type="domain" description="CBS" evidence="3">
    <location>
        <begin position="96"/>
        <end position="155"/>
    </location>
</feature>
<name>A0A101FGY5_9THEO</name>
<sequence>MLEGSPGHCGRKRVFSIELTPRQEQIIEIVKKNTPITGEKIAKMLNVRRATLRPDLAVLTMAGLLEARPRVGYFYTGKTPYMLIAEEIRHLKVNDVKSVPVVVKGDTSVYDTIVTLFTEDVGTIFIVNEEGCLEGAVSRKDLLKVTLGQGDIHKIPVQVVMTRVPNVVTVSGEESVYEAARKLVEHEVDALPVVEVVPQDDKKERLKVIGRFTKTTVARVFVELGEKR</sequence>
<feature type="domain" description="CBS" evidence="3">
    <location>
        <begin position="161"/>
        <end position="227"/>
    </location>
</feature>
<dbReference type="Pfam" id="PF08279">
    <property type="entry name" value="HTH_11"/>
    <property type="match status" value="1"/>
</dbReference>
<dbReference type="InterPro" id="IPR000644">
    <property type="entry name" value="CBS_dom"/>
</dbReference>
<accession>A0A101FGY5</accession>
<comment type="caution">
    <text evidence="4">The sequence shown here is derived from an EMBL/GenBank/DDBJ whole genome shotgun (WGS) entry which is preliminary data.</text>
</comment>
<dbReference type="CDD" id="cd04617">
    <property type="entry name" value="CBS_pair_CcpN"/>
    <property type="match status" value="1"/>
</dbReference>
<dbReference type="SUPFAM" id="SSF46785">
    <property type="entry name" value="Winged helix' DNA-binding domain"/>
    <property type="match status" value="1"/>
</dbReference>
<evidence type="ECO:0000313" key="5">
    <source>
        <dbReference type="Proteomes" id="UP000053326"/>
    </source>
</evidence>
<evidence type="ECO:0000256" key="2">
    <source>
        <dbReference type="PROSITE-ProRule" id="PRU00703"/>
    </source>
</evidence>
<dbReference type="InterPro" id="IPR013196">
    <property type="entry name" value="HTH_11"/>
</dbReference>
<evidence type="ECO:0000313" key="4">
    <source>
        <dbReference type="EMBL" id="KUK36859.1"/>
    </source>
</evidence>
<dbReference type="PANTHER" id="PTHR48108:SF32">
    <property type="entry name" value="TRANSCRIPTIONAL REPRESSOR CCPN"/>
    <property type="match status" value="1"/>
</dbReference>
<dbReference type="SUPFAM" id="SSF54631">
    <property type="entry name" value="CBS-domain pair"/>
    <property type="match status" value="1"/>
</dbReference>
<dbReference type="InterPro" id="IPR016842">
    <property type="entry name" value="UCP026546_HTH-CBS"/>
</dbReference>
<gene>
    <name evidence="4" type="ORF">XD66_0435</name>
</gene>
<dbReference type="InterPro" id="IPR036390">
    <property type="entry name" value="WH_DNA-bd_sf"/>
</dbReference>
<dbReference type="InterPro" id="IPR036388">
    <property type="entry name" value="WH-like_DNA-bd_sf"/>
</dbReference>
<dbReference type="AlphaFoldDB" id="A0A101FGY5"/>
<dbReference type="Proteomes" id="UP000053326">
    <property type="component" value="Unassembled WGS sequence"/>
</dbReference>
<evidence type="ECO:0000256" key="1">
    <source>
        <dbReference type="ARBA" id="ARBA00022737"/>
    </source>
</evidence>
<dbReference type="Gene3D" id="3.10.580.10">
    <property type="entry name" value="CBS-domain"/>
    <property type="match status" value="1"/>
</dbReference>
<reference evidence="5" key="1">
    <citation type="journal article" date="2015" name="MBio">
        <title>Genome-Resolved Metagenomic Analysis Reveals Roles for Candidate Phyla and Other Microbial Community Members in Biogeochemical Transformations in Oil Reservoirs.</title>
        <authorList>
            <person name="Hu P."/>
            <person name="Tom L."/>
            <person name="Singh A."/>
            <person name="Thomas B.C."/>
            <person name="Baker B.J."/>
            <person name="Piceno Y.M."/>
            <person name="Andersen G.L."/>
            <person name="Banfield J.F."/>
        </authorList>
    </citation>
    <scope>NUCLEOTIDE SEQUENCE [LARGE SCALE GENOMIC DNA]</scope>
</reference>
<proteinExistence type="predicted"/>
<dbReference type="InterPro" id="IPR046342">
    <property type="entry name" value="CBS_dom_sf"/>
</dbReference>
<dbReference type="Gene3D" id="1.10.10.10">
    <property type="entry name" value="Winged helix-like DNA-binding domain superfamily/Winged helix DNA-binding domain"/>
    <property type="match status" value="1"/>
</dbReference>
<dbReference type="Pfam" id="PF00571">
    <property type="entry name" value="CBS"/>
    <property type="match status" value="2"/>
</dbReference>
<dbReference type="PANTHER" id="PTHR48108">
    <property type="entry name" value="CBS DOMAIN-CONTAINING PROTEIN CBSX2, CHLOROPLASTIC"/>
    <property type="match status" value="1"/>
</dbReference>
<organism evidence="4 5">
    <name type="scientific">Thermacetogenium phaeum</name>
    <dbReference type="NCBI Taxonomy" id="85874"/>
    <lineage>
        <taxon>Bacteria</taxon>
        <taxon>Bacillati</taxon>
        <taxon>Bacillota</taxon>
        <taxon>Clostridia</taxon>
        <taxon>Thermoanaerobacterales</taxon>
        <taxon>Thermoanaerobacteraceae</taxon>
        <taxon>Thermacetogenium</taxon>
    </lineage>
</organism>
<evidence type="ECO:0000259" key="3">
    <source>
        <dbReference type="PROSITE" id="PS51371"/>
    </source>
</evidence>
<protein>
    <submittedName>
        <fullName evidence="4">Transcriptional repressor CcpN</fullName>
    </submittedName>
</protein>
<dbReference type="PIRSF" id="PIRSF026546">
    <property type="entry name" value="UCP026546_CBS_YqzB"/>
    <property type="match status" value="1"/>
</dbReference>
<keyword evidence="1" id="KW-0677">Repeat</keyword>
<dbReference type="PATRIC" id="fig|85874.4.peg.1575"/>
<dbReference type="EMBL" id="LGFO01000033">
    <property type="protein sequence ID" value="KUK36859.1"/>
    <property type="molecule type" value="Genomic_DNA"/>
</dbReference>
<dbReference type="InterPro" id="IPR051462">
    <property type="entry name" value="CBS_domain-containing"/>
</dbReference>